<reference evidence="9 10" key="1">
    <citation type="submission" date="2019-10" db="EMBL/GenBank/DDBJ databases">
        <title>Nonomuraea sp. nov., isolated from Phyllanthus amarus.</title>
        <authorList>
            <person name="Klykleung N."/>
            <person name="Tanasupawat S."/>
        </authorList>
    </citation>
    <scope>NUCLEOTIDE SEQUENCE [LARGE SCALE GENOMIC DNA]</scope>
    <source>
        <strain evidence="9 10">PA1-10</strain>
    </source>
</reference>
<dbReference type="InterPro" id="IPR050226">
    <property type="entry name" value="NagZ_Beta-hexosaminidase"/>
</dbReference>
<evidence type="ECO:0000256" key="2">
    <source>
        <dbReference type="ARBA" id="ARBA00005336"/>
    </source>
</evidence>
<organism evidence="9 10">
    <name type="scientific">Nonomuraea phyllanthi</name>
    <dbReference type="NCBI Taxonomy" id="2219224"/>
    <lineage>
        <taxon>Bacteria</taxon>
        <taxon>Bacillati</taxon>
        <taxon>Actinomycetota</taxon>
        <taxon>Actinomycetes</taxon>
        <taxon>Streptosporangiales</taxon>
        <taxon>Streptosporangiaceae</taxon>
        <taxon>Nonomuraea</taxon>
    </lineage>
</organism>
<dbReference type="NCBIfam" id="NF003740">
    <property type="entry name" value="PRK05337.1"/>
    <property type="match status" value="1"/>
</dbReference>
<dbReference type="PANTHER" id="PTHR30480">
    <property type="entry name" value="BETA-HEXOSAMINIDASE-RELATED"/>
    <property type="match status" value="1"/>
</dbReference>
<dbReference type="InterPro" id="IPR036962">
    <property type="entry name" value="Glyco_hydro_3_N_sf"/>
</dbReference>
<dbReference type="Pfam" id="PF00933">
    <property type="entry name" value="Glyco_hydro_3"/>
    <property type="match status" value="1"/>
</dbReference>
<comment type="catalytic activity">
    <reaction evidence="1">
        <text>Hydrolysis of terminal non-reducing N-acetyl-D-hexosamine residues in N-acetyl-beta-D-hexosaminides.</text>
        <dbReference type="EC" id="3.2.1.52"/>
    </reaction>
</comment>
<dbReference type="RefSeq" id="WP_139628261.1">
    <property type="nucleotide sequence ID" value="NZ_VDLX02000001.1"/>
</dbReference>
<dbReference type="InterPro" id="IPR017853">
    <property type="entry name" value="GH"/>
</dbReference>
<dbReference type="GO" id="GO:0005975">
    <property type="term" value="P:carbohydrate metabolic process"/>
    <property type="evidence" value="ECO:0007669"/>
    <property type="project" value="InterPro"/>
</dbReference>
<evidence type="ECO:0000256" key="7">
    <source>
        <dbReference type="SAM" id="SignalP"/>
    </source>
</evidence>
<dbReference type="OrthoDB" id="9805821at2"/>
<feature type="domain" description="Glycoside hydrolase family 3 N-terminal" evidence="8">
    <location>
        <begin position="64"/>
        <end position="393"/>
    </location>
</feature>
<dbReference type="AlphaFoldDB" id="A0A5C4WVU8"/>
<accession>A0A5C4WVU8</accession>
<evidence type="ECO:0000256" key="1">
    <source>
        <dbReference type="ARBA" id="ARBA00001231"/>
    </source>
</evidence>
<evidence type="ECO:0000256" key="5">
    <source>
        <dbReference type="ARBA" id="ARBA00023295"/>
    </source>
</evidence>
<evidence type="ECO:0000256" key="4">
    <source>
        <dbReference type="ARBA" id="ARBA00022801"/>
    </source>
</evidence>
<keyword evidence="5 9" id="KW-0326">Glycosidase</keyword>
<dbReference type="PROSITE" id="PS51257">
    <property type="entry name" value="PROKAR_LIPOPROTEIN"/>
    <property type="match status" value="1"/>
</dbReference>
<name>A0A5C4WVU8_9ACTN</name>
<protein>
    <recommendedName>
        <fullName evidence="3">beta-N-acetylhexosaminidase</fullName>
        <ecNumber evidence="3">3.2.1.52</ecNumber>
    </recommendedName>
</protein>
<dbReference type="GO" id="GO:0009254">
    <property type="term" value="P:peptidoglycan turnover"/>
    <property type="evidence" value="ECO:0007669"/>
    <property type="project" value="TreeGrafter"/>
</dbReference>
<keyword evidence="7" id="KW-0732">Signal</keyword>
<proteinExistence type="inferred from homology"/>
<dbReference type="Proteomes" id="UP000312512">
    <property type="component" value="Unassembled WGS sequence"/>
</dbReference>
<evidence type="ECO:0000313" key="9">
    <source>
        <dbReference type="EMBL" id="KAB8197577.1"/>
    </source>
</evidence>
<evidence type="ECO:0000256" key="6">
    <source>
        <dbReference type="SAM" id="MobiDB-lite"/>
    </source>
</evidence>
<evidence type="ECO:0000313" key="10">
    <source>
        <dbReference type="Proteomes" id="UP000312512"/>
    </source>
</evidence>
<feature type="signal peptide" evidence="7">
    <location>
        <begin position="1"/>
        <end position="19"/>
    </location>
</feature>
<comment type="caution">
    <text evidence="9">The sequence shown here is derived from an EMBL/GenBank/DDBJ whole genome shotgun (WGS) entry which is preliminary data.</text>
</comment>
<dbReference type="EMBL" id="VDLX02000001">
    <property type="protein sequence ID" value="KAB8197577.1"/>
    <property type="molecule type" value="Genomic_DNA"/>
</dbReference>
<dbReference type="PRINTS" id="PR00133">
    <property type="entry name" value="GLHYDRLASE3"/>
</dbReference>
<dbReference type="GO" id="GO:0004563">
    <property type="term" value="F:beta-N-acetylhexosaminidase activity"/>
    <property type="evidence" value="ECO:0007669"/>
    <property type="project" value="UniProtKB-EC"/>
</dbReference>
<gene>
    <name evidence="9" type="primary">nagZ</name>
    <name evidence="9" type="ORF">FH608_003250</name>
</gene>
<feature type="compositionally biased region" description="Low complexity" evidence="6">
    <location>
        <begin position="27"/>
        <end position="50"/>
    </location>
</feature>
<evidence type="ECO:0000259" key="8">
    <source>
        <dbReference type="Pfam" id="PF00933"/>
    </source>
</evidence>
<evidence type="ECO:0000256" key="3">
    <source>
        <dbReference type="ARBA" id="ARBA00012663"/>
    </source>
</evidence>
<comment type="similarity">
    <text evidence="2">Belongs to the glycosyl hydrolase 3 family.</text>
</comment>
<dbReference type="InterPro" id="IPR001764">
    <property type="entry name" value="Glyco_hydro_3_N"/>
</dbReference>
<feature type="chain" id="PRO_5038515614" description="beta-N-acetylhexosaminidase" evidence="7">
    <location>
        <begin position="20"/>
        <end position="429"/>
    </location>
</feature>
<sequence>MLRRIGTTGLLAIALTACAGGGGAAGATGSRAAPSTPSTGTTAPQSPPQAEVGPVERALARMDVEEKVGQLFMPVLYGTAADTVSGENQARYGAQTPAKVIAKYHLGGVILFPHNIKAVGQVVSLTNGMQRAAKGVPLLIGTDQENGLVSRMSALMTDFPGAAELGATKQPERARAVAEATGEELRALGVNLDFAPVADVNVNPNNPVIGRRAYGDDPARVSKMVAAAVKGFAQAKVAATAKHFPGHGDTDVDSHTGLPVIKHTRAQWERIDAPPFEAAIGAGVDAVMSAHIVFPKLDPSGDPATLSKPILTGLLRQKLGFKGVISTDALNMAGVRKKYDDGEIAVRAVLAGADLLLMPNDLPRAYRAVLAAVKSGRISKQRLDQSVTRLLTLKRDNGFLSEAPVADADKAARVLRSAEHRRLAARATR</sequence>
<dbReference type="EC" id="3.2.1.52" evidence="3"/>
<feature type="region of interest" description="Disordered" evidence="6">
    <location>
        <begin position="26"/>
        <end position="51"/>
    </location>
</feature>
<dbReference type="PANTHER" id="PTHR30480:SF13">
    <property type="entry name" value="BETA-HEXOSAMINIDASE"/>
    <property type="match status" value="1"/>
</dbReference>
<dbReference type="Gene3D" id="3.20.20.300">
    <property type="entry name" value="Glycoside hydrolase, family 3, N-terminal domain"/>
    <property type="match status" value="1"/>
</dbReference>
<dbReference type="SUPFAM" id="SSF51445">
    <property type="entry name" value="(Trans)glycosidases"/>
    <property type="match status" value="1"/>
</dbReference>
<keyword evidence="10" id="KW-1185">Reference proteome</keyword>
<dbReference type="FunFam" id="3.20.20.300:FF:000014">
    <property type="entry name" value="Beta-hexosaminidase, lipoprotein"/>
    <property type="match status" value="1"/>
</dbReference>
<keyword evidence="4 9" id="KW-0378">Hydrolase</keyword>